<gene>
    <name evidence="1" type="ORF">DFH07DRAFT_776851</name>
</gene>
<dbReference type="Proteomes" id="UP001215280">
    <property type="component" value="Unassembled WGS sequence"/>
</dbReference>
<keyword evidence="2" id="KW-1185">Reference proteome</keyword>
<evidence type="ECO:0000313" key="2">
    <source>
        <dbReference type="Proteomes" id="UP001215280"/>
    </source>
</evidence>
<reference evidence="1" key="1">
    <citation type="submission" date="2023-03" db="EMBL/GenBank/DDBJ databases">
        <title>Massive genome expansion in bonnet fungi (Mycena s.s.) driven by repeated elements and novel gene families across ecological guilds.</title>
        <authorList>
            <consortium name="Lawrence Berkeley National Laboratory"/>
            <person name="Harder C.B."/>
            <person name="Miyauchi S."/>
            <person name="Viragh M."/>
            <person name="Kuo A."/>
            <person name="Thoen E."/>
            <person name="Andreopoulos B."/>
            <person name="Lu D."/>
            <person name="Skrede I."/>
            <person name="Drula E."/>
            <person name="Henrissat B."/>
            <person name="Morin E."/>
            <person name="Kohler A."/>
            <person name="Barry K."/>
            <person name="LaButti K."/>
            <person name="Morin E."/>
            <person name="Salamov A."/>
            <person name="Lipzen A."/>
            <person name="Mereny Z."/>
            <person name="Hegedus B."/>
            <person name="Baldrian P."/>
            <person name="Stursova M."/>
            <person name="Weitz H."/>
            <person name="Taylor A."/>
            <person name="Grigoriev I.V."/>
            <person name="Nagy L.G."/>
            <person name="Martin F."/>
            <person name="Kauserud H."/>
        </authorList>
    </citation>
    <scope>NUCLEOTIDE SEQUENCE</scope>
    <source>
        <strain evidence="1">CBHHK188m</strain>
    </source>
</reference>
<dbReference type="AlphaFoldDB" id="A0AAD7IML6"/>
<protein>
    <submittedName>
        <fullName evidence="1">Uncharacterized protein</fullName>
    </submittedName>
</protein>
<dbReference type="EMBL" id="JARJLG010000104">
    <property type="protein sequence ID" value="KAJ7745238.1"/>
    <property type="molecule type" value="Genomic_DNA"/>
</dbReference>
<evidence type="ECO:0000313" key="1">
    <source>
        <dbReference type="EMBL" id="KAJ7745238.1"/>
    </source>
</evidence>
<organism evidence="1 2">
    <name type="scientific">Mycena maculata</name>
    <dbReference type="NCBI Taxonomy" id="230809"/>
    <lineage>
        <taxon>Eukaryota</taxon>
        <taxon>Fungi</taxon>
        <taxon>Dikarya</taxon>
        <taxon>Basidiomycota</taxon>
        <taxon>Agaricomycotina</taxon>
        <taxon>Agaricomycetes</taxon>
        <taxon>Agaricomycetidae</taxon>
        <taxon>Agaricales</taxon>
        <taxon>Marasmiineae</taxon>
        <taxon>Mycenaceae</taxon>
        <taxon>Mycena</taxon>
    </lineage>
</organism>
<accession>A0AAD7IML6</accession>
<sequence>MHPRKLIESRAGHKLFELFDCGATCPVTCLATAWQVPLRHVTPASLVAPSVKLLNTVHFSPKTETIAKFWGFTLPNCLRLYSILRLLEVETITHFCVCNCTVPVPIWSAGKKRLKFSHRSSDEQFKFPQKWRLFGLPFLKNINPGKQAYALRTASTYSQMRKEGEKSFLMLEVLGRVQGLVSLAQHIKSEQQDGMIDWDAVVAENN</sequence>
<name>A0AAD7IML6_9AGAR</name>
<comment type="caution">
    <text evidence="1">The sequence shown here is derived from an EMBL/GenBank/DDBJ whole genome shotgun (WGS) entry which is preliminary data.</text>
</comment>
<proteinExistence type="predicted"/>